<evidence type="ECO:0000259" key="2">
    <source>
        <dbReference type="Pfam" id="PF05678"/>
    </source>
</evidence>
<dbReference type="InterPro" id="IPR008889">
    <property type="entry name" value="VQ"/>
</dbReference>
<feature type="region of interest" description="Disordered" evidence="1">
    <location>
        <begin position="85"/>
        <end position="154"/>
    </location>
</feature>
<name>A0A6V7NFH2_ANACO</name>
<dbReference type="InterPro" id="IPR039335">
    <property type="entry name" value="SIB1/2"/>
</dbReference>
<evidence type="ECO:0000313" key="3">
    <source>
        <dbReference type="EMBL" id="CAD1817311.1"/>
    </source>
</evidence>
<proteinExistence type="predicted"/>
<protein>
    <recommendedName>
        <fullName evidence="2">VQ domain-containing protein</fullName>
    </recommendedName>
</protein>
<evidence type="ECO:0000256" key="1">
    <source>
        <dbReference type="SAM" id="MobiDB-lite"/>
    </source>
</evidence>
<accession>A0A6V7NFH2</accession>
<gene>
    <name evidence="3" type="ORF">CB5_LOCUS522</name>
</gene>
<dbReference type="AlphaFoldDB" id="A0A6V7NFH2"/>
<dbReference type="PANTHER" id="PTHR33624">
    <property type="entry name" value="SIGMA FACTOR BINDING PROTEIN 1, CHLOROPLASTIC"/>
    <property type="match status" value="1"/>
</dbReference>
<dbReference type="PANTHER" id="PTHR33624:SF2">
    <property type="entry name" value="SIGMA FACTOR BINDING PROTEIN 1, CHLOROPLASTIC"/>
    <property type="match status" value="1"/>
</dbReference>
<reference evidence="3" key="1">
    <citation type="submission" date="2020-07" db="EMBL/GenBank/DDBJ databases">
        <authorList>
            <person name="Lin J."/>
        </authorList>
    </citation>
    <scope>NUCLEOTIDE SEQUENCE</scope>
</reference>
<sequence length="154" mass="16882">MLRNHHFRHDETQAKPLPLPPPLKLIIRIRNGKAPHRRRQEEPQAAFRQGQDEEAVKVVYISNPMKVKAANPAEFRALVQELTGQDSTFPDQSLFPEADADGGRDVPSQPDTTTTFRSDAAPGSSYAGGNPDVVDLRGGPRAGASPFDALDDIF</sequence>
<feature type="region of interest" description="Disordered" evidence="1">
    <location>
        <begin position="1"/>
        <end position="20"/>
    </location>
</feature>
<feature type="domain" description="VQ" evidence="2">
    <location>
        <begin position="61"/>
        <end position="88"/>
    </location>
</feature>
<organism evidence="3">
    <name type="scientific">Ananas comosus var. bracteatus</name>
    <name type="common">red pineapple</name>
    <dbReference type="NCBI Taxonomy" id="296719"/>
    <lineage>
        <taxon>Eukaryota</taxon>
        <taxon>Viridiplantae</taxon>
        <taxon>Streptophyta</taxon>
        <taxon>Embryophyta</taxon>
        <taxon>Tracheophyta</taxon>
        <taxon>Spermatophyta</taxon>
        <taxon>Magnoliopsida</taxon>
        <taxon>Liliopsida</taxon>
        <taxon>Poales</taxon>
        <taxon>Bromeliaceae</taxon>
        <taxon>Bromelioideae</taxon>
        <taxon>Ananas</taxon>
    </lineage>
</organism>
<dbReference type="EMBL" id="LR862129">
    <property type="protein sequence ID" value="CAD1817311.1"/>
    <property type="molecule type" value="Genomic_DNA"/>
</dbReference>
<dbReference type="Pfam" id="PF05678">
    <property type="entry name" value="VQ"/>
    <property type="match status" value="1"/>
</dbReference>